<accession>A0A2K1R8X1</accession>
<dbReference type="FunCoup" id="A0A2K1R8X1">
    <property type="interactions" value="3872"/>
</dbReference>
<protein>
    <recommendedName>
        <fullName evidence="3">GYF domain-containing protein</fullName>
    </recommendedName>
</protein>
<feature type="compositionally biased region" description="Basic and acidic residues" evidence="2">
    <location>
        <begin position="164"/>
        <end position="214"/>
    </location>
</feature>
<evidence type="ECO:0000256" key="2">
    <source>
        <dbReference type="SAM" id="MobiDB-lite"/>
    </source>
</evidence>
<reference evidence="4" key="2">
    <citation type="submission" date="2017-07" db="EMBL/GenBank/DDBJ databases">
        <title>WGS assembly of Populus trichocarpa.</title>
        <authorList>
            <person name="Tuskan G."/>
            <person name="Difazio S."/>
            <person name="Jansson S."/>
            <person name="Bohlmann J."/>
            <person name="Grigoriev I."/>
            <person name="Hellsten U."/>
            <person name="Putnam N."/>
            <person name="Ralph S."/>
            <person name="Rombauts S."/>
            <person name="Salamov A."/>
            <person name="Schein J."/>
            <person name="Sterck L."/>
            <person name="Aerts A."/>
            <person name="Bhalerao R."/>
            <person name="Bhalerao R."/>
            <person name="Blaudez D."/>
            <person name="Boerjan W."/>
            <person name="Brun A."/>
            <person name="Brunner A."/>
            <person name="Busov V."/>
            <person name="Campbell M."/>
            <person name="Carlson J."/>
            <person name="Chalot M."/>
            <person name="Chapman J."/>
            <person name="Chen G."/>
            <person name="Cooper D."/>
            <person name="Coutinho P."/>
            <person name="Couturier J."/>
            <person name="Covert S."/>
            <person name="Cronk Q."/>
            <person name="Cunningham R."/>
            <person name="Davis J."/>
            <person name="Degroeve S."/>
            <person name="Dejardin A."/>
            <person name="Depamphilis C."/>
            <person name="Detter J."/>
            <person name="Dirks B."/>
            <person name="Dubchak I."/>
            <person name="Duplessis S."/>
            <person name="Ehlting J."/>
            <person name="Ellis B."/>
            <person name="Gendler K."/>
            <person name="Goodstein D."/>
            <person name="Gribskov M."/>
            <person name="Grimwood J."/>
            <person name="Groover A."/>
            <person name="Gunter L."/>
            <person name="Hamberger B."/>
            <person name="Heinze B."/>
            <person name="Helariutta Y."/>
            <person name="Henrissat B."/>
            <person name="Holligan D."/>
            <person name="Holt R."/>
            <person name="Huang W."/>
            <person name="Islam-Faridi N."/>
            <person name="Jones S."/>
            <person name="Jones-Rhoades M."/>
            <person name="Jorgensen R."/>
            <person name="Joshi C."/>
            <person name="Kangasjarvi J."/>
            <person name="Karlsson J."/>
            <person name="Kelleher C."/>
            <person name="Kirkpatrick R."/>
            <person name="Kirst M."/>
            <person name="Kohler A."/>
            <person name="Kalluri U."/>
            <person name="Larimer F."/>
            <person name="Leebens-Mack J."/>
            <person name="Leple J."/>
            <person name="Locascio P."/>
            <person name="Lou Y."/>
            <person name="Lucas S."/>
            <person name="Martin F."/>
            <person name="Montanini B."/>
            <person name="Napoli C."/>
            <person name="Nelson D."/>
            <person name="Nelson C."/>
            <person name="Nieminen K."/>
            <person name="Nilsson O."/>
            <person name="Pereda V."/>
            <person name="Peter G."/>
            <person name="Philippe R."/>
            <person name="Pilate G."/>
            <person name="Poliakov A."/>
            <person name="Razumovskaya J."/>
            <person name="Richardson P."/>
            <person name="Rinaldi C."/>
            <person name="Ritland K."/>
            <person name="Rouze P."/>
            <person name="Ryaboy D."/>
            <person name="Schmutz J."/>
            <person name="Schrader J."/>
            <person name="Segerman B."/>
            <person name="Shin H."/>
            <person name="Siddiqui A."/>
            <person name="Sterky F."/>
            <person name="Terry A."/>
            <person name="Tsai C."/>
            <person name="Uberbacher E."/>
            <person name="Unneberg P."/>
            <person name="Vahala J."/>
            <person name="Wall K."/>
            <person name="Wessler S."/>
            <person name="Yang G."/>
            <person name="Yin T."/>
            <person name="Douglas C."/>
            <person name="Marra M."/>
            <person name="Sandberg G."/>
            <person name="Van De Peer Y."/>
            <person name="Rokhsar D."/>
        </authorList>
    </citation>
    <scope>NUCLEOTIDE SEQUENCE</scope>
    <source>
        <strain evidence="4">Nisqually-1</strain>
    </source>
</reference>
<dbReference type="ExpressionAtlas" id="A0A2K1R8X1">
    <property type="expression patterns" value="baseline and differential"/>
</dbReference>
<keyword evidence="1" id="KW-0175">Coiled coil</keyword>
<dbReference type="InterPro" id="IPR003169">
    <property type="entry name" value="GYF"/>
</dbReference>
<organism evidence="4">
    <name type="scientific">Populus trichocarpa</name>
    <name type="common">Western balsam poplar</name>
    <name type="synonym">Populus balsamifera subsp. trichocarpa</name>
    <dbReference type="NCBI Taxonomy" id="3694"/>
    <lineage>
        <taxon>Eukaryota</taxon>
        <taxon>Viridiplantae</taxon>
        <taxon>Streptophyta</taxon>
        <taxon>Embryophyta</taxon>
        <taxon>Tracheophyta</taxon>
        <taxon>Spermatophyta</taxon>
        <taxon>Magnoliopsida</taxon>
        <taxon>eudicotyledons</taxon>
        <taxon>Gunneridae</taxon>
        <taxon>Pentapetalae</taxon>
        <taxon>rosids</taxon>
        <taxon>fabids</taxon>
        <taxon>Malpighiales</taxon>
        <taxon>Salicaceae</taxon>
        <taxon>Saliceae</taxon>
        <taxon>Populus</taxon>
    </lineage>
</organism>
<feature type="region of interest" description="Disordered" evidence="2">
    <location>
        <begin position="386"/>
        <end position="406"/>
    </location>
</feature>
<feature type="domain" description="GYF" evidence="3">
    <location>
        <begin position="535"/>
        <end position="586"/>
    </location>
</feature>
<dbReference type="SUPFAM" id="SSF55277">
    <property type="entry name" value="GYF domain"/>
    <property type="match status" value="1"/>
</dbReference>
<feature type="compositionally biased region" description="Basic and acidic residues" evidence="2">
    <location>
        <begin position="1241"/>
        <end position="1251"/>
    </location>
</feature>
<feature type="region of interest" description="Disordered" evidence="2">
    <location>
        <begin position="121"/>
        <end position="238"/>
    </location>
</feature>
<dbReference type="SMART" id="SM00444">
    <property type="entry name" value="GYF"/>
    <property type="match status" value="1"/>
</dbReference>
<feature type="region of interest" description="Disordered" evidence="2">
    <location>
        <begin position="1508"/>
        <end position="1530"/>
    </location>
</feature>
<gene>
    <name evidence="4" type="ORF">POPTR_T044200</name>
</gene>
<feature type="region of interest" description="Disordered" evidence="2">
    <location>
        <begin position="1241"/>
        <end position="1266"/>
    </location>
</feature>
<feature type="region of interest" description="Disordered" evidence="2">
    <location>
        <begin position="1587"/>
        <end position="1611"/>
    </location>
</feature>
<proteinExistence type="predicted"/>
<evidence type="ECO:0000256" key="1">
    <source>
        <dbReference type="SAM" id="Coils"/>
    </source>
</evidence>
<evidence type="ECO:0000313" key="4">
    <source>
        <dbReference type="EMBL" id="PNS23703.2"/>
    </source>
</evidence>
<sequence>MTDGKLNLPDDLLLSSKSADERLSSFKDLGGIGENKAPLSLADESKDQLTVDNTIPLSPQWLYAKPVDAKSLTAGASGETRASNSLSLGNSIDNNLKDNWRLDGTQDKKDRRRIASDIESSRRWREEERDTGLLGRRDRRKEDHRADSVSTRDISENRTLSSSDRWHDSNNRISGHESRRDSKWSSRWGPEDKEKGSLTDKRADVEKEDTHSDKQNFGTASRPTSDLENDSRDKWRPRHRMEVHAGGPAVYRSAPGFGSDRGRVESSNVRFAAGRGRSNNSGNFQNGRHLNSSPIGSIPVNKNHAFCYPRGKLLDIYRKHKTLPSFDPMPDGMEHASPITQETAIKPLAFVSPDAEEEAVLGDIWQGKITSSGGLKSSFRDNGTSNNNTAGFGEVPLGEGNPNSSVKTEEIADSFGKITVNASGQGIGSEMLDTSMAEEKDSQKDGTQKLTTTIGRELTDDFVRAVSKKDDCSVGECGPSDNVVELKAFETSSVEDVASKKHLKLGDNEPTTFEIGSQLPGDSSSLFDFIIPLEELSLCYLDPQGAIQGPYLGIDIIAWFEQGYFGTDLPVRLSDAPSGLPFFELGDIMPHLKFKPGCASSTSPSAKLQLSEPVGENLEGSALPPASSLEFKGSSVREELQYASSGFEVIPSVSGQSRTPDHGFCPRTVDSDDQRFQNIVSLDEEIVFPGRPGSSGNPVMTDAADIQSFVSNPPSHPVILNEFSETGMLTHQDEIVHPFGLLMSELRSNSHPKHAQASYLASSMSEGHAMDPYTERDAALASHRSFDLVSDQSRYTDTWPEDYSKKPLMNPHIDLGTTDARHLFQRQPEFNDFDQQHLMPQKMQNERQQQNHVSHPFLQELGFEQIPSHLIELQFQQQRKLELQQQWQLELQRLELQRQQQLELQRQQQLELQRQRQLELQRRQQLELQRRQQFELQRRQQFELQRRQQLEHQRRQQFELQQQQQQFELQQQHHLLHQQQQQQQLHQYQMKLQQQQVLEQLLQHQMSDLGYGQGKGDPMRDNLVDQSQFRTLLPELQRNLHIPRHLDLSLEQVIRAKIGQNNLQEPQTDILDLLSQVKHGNILPSDLQFHHQLEQMQAQELSLARSTGFNTSDCHLQQQRQSSHDEHLSHIKWNHALQELHQGGFYEPSSMAFDHPTSLPAITLGIKLDNVNGHSQGPDSAEHLYMHPAEQLGSVSSNAPSCDQQVLDDIYASHPEMTENYFPGKRRQQENSWVEGGMQQLHHENERKRNVSEASGNSSIWLSGQRDEESSKQVLMDLHQKIGLQSIHSSEDDYGHLTSSSKSRESFWPITDSSSSNHNPDQEVAMNNSFMDRPQHLNSNSLLHDNPAMALSGQLHLGNGERLHGSNSGALPEEPTFLSGMIDTSQANHVDNRFGSKYTKDKDLAELDNRSGSKCVRAMSRSVSHIEENFVEQAETAMDLVNAHSRHSSLSSAGGYGGLHGYEMGLDNSTSEEVSNDRVILSKGLDNSLHKHPPVSRALSSLDVLSDMGSASHNKHKNPTSIATSDERRNESVENLAAAWGGDTQASGMKEVRFRRTASYNDAGITETSFIDVLKKPVFSEAEAANAAALESSDGSLTGRSGKKKGKKGRQIDPALLGFKVSSNRIMMGEIQHLDDN</sequence>
<dbReference type="Gene3D" id="3.30.1490.40">
    <property type="match status" value="1"/>
</dbReference>
<reference evidence="4" key="1">
    <citation type="journal article" date="2006" name="Science">
        <title>The genome of black cottonwood, Populus trichocarpa (Torr. &amp; Gray).</title>
        <authorList>
            <person name="Tuskan G.A."/>
            <person name="Difazio S."/>
            <person name="Jansson S."/>
            <person name="Bohlmann J."/>
            <person name="Grigoriev I."/>
            <person name="Hellsten U."/>
            <person name="Putnam N."/>
            <person name="Ralph S."/>
            <person name="Rombauts S."/>
            <person name="Salamov A."/>
            <person name="Schein J."/>
            <person name="Sterck L."/>
            <person name="Aerts A."/>
            <person name="Bhalerao R.R."/>
            <person name="Bhalerao R.P."/>
            <person name="Blaudez D."/>
            <person name="Boerjan W."/>
            <person name="Brun A."/>
            <person name="Brunner A."/>
            <person name="Busov V."/>
            <person name="Campbell M."/>
            <person name="Carlson J."/>
            <person name="Chalot M."/>
            <person name="Chapman J."/>
            <person name="Chen G.L."/>
            <person name="Cooper D."/>
            <person name="Coutinho P.M."/>
            <person name="Couturier J."/>
            <person name="Covert S."/>
            <person name="Cronk Q."/>
            <person name="Cunningham R."/>
            <person name="Davis J."/>
            <person name="Degroeve S."/>
            <person name="Dejardin A."/>
            <person name="Depamphilis C."/>
            <person name="Detter J."/>
            <person name="Dirks B."/>
            <person name="Dubchak I."/>
            <person name="Duplessis S."/>
            <person name="Ehlting J."/>
            <person name="Ellis B."/>
            <person name="Gendler K."/>
            <person name="Goodstein D."/>
            <person name="Gribskov M."/>
            <person name="Grimwood J."/>
            <person name="Groover A."/>
            <person name="Gunter L."/>
            <person name="Hamberger B."/>
            <person name="Heinze B."/>
            <person name="Helariutta Y."/>
            <person name="Henrissat B."/>
            <person name="Holligan D."/>
            <person name="Holt R."/>
            <person name="Huang W."/>
            <person name="Islam-Faridi N."/>
            <person name="Jones S."/>
            <person name="Jones-Rhoades M."/>
            <person name="Jorgensen R."/>
            <person name="Joshi C."/>
            <person name="Kangasjarvi J."/>
            <person name="Karlsson J."/>
            <person name="Kelleher C."/>
            <person name="Kirkpatrick R."/>
            <person name="Kirst M."/>
            <person name="Kohler A."/>
            <person name="Kalluri U."/>
            <person name="Larimer F."/>
            <person name="Leebens-Mack J."/>
            <person name="Leple J.C."/>
            <person name="Locascio P."/>
            <person name="Lou Y."/>
            <person name="Lucas S."/>
            <person name="Martin F."/>
            <person name="Montanini B."/>
            <person name="Napoli C."/>
            <person name="Nelson D.R."/>
            <person name="Nelson C."/>
            <person name="Nieminen K."/>
            <person name="Nilsson O."/>
            <person name="Pereda V."/>
            <person name="Peter G."/>
            <person name="Philippe R."/>
            <person name="Pilate G."/>
            <person name="Poliakov A."/>
            <person name="Razumovskaya J."/>
            <person name="Richardson P."/>
            <person name="Rinaldi C."/>
            <person name="Ritland K."/>
            <person name="Rouze P."/>
            <person name="Ryaboy D."/>
            <person name="Schmutz J."/>
            <person name="Schrader J."/>
            <person name="Segerman B."/>
            <person name="Shin H."/>
            <person name="Siddiqui A."/>
            <person name="Sterky F."/>
            <person name="Terry A."/>
            <person name="Tsai C.J."/>
            <person name="Uberbacher E."/>
            <person name="Unneberg P."/>
            <person name="Vahala J."/>
            <person name="Wall K."/>
            <person name="Wessler S."/>
            <person name="Yang G."/>
            <person name="Yin T."/>
            <person name="Douglas C."/>
            <person name="Marra M."/>
            <person name="Sandberg G."/>
            <person name="Van de Peer Y."/>
            <person name="Rokhsar D."/>
        </authorList>
    </citation>
    <scope>NUCLEOTIDE SEQUENCE [LARGE SCALE GENOMIC DNA]</scope>
    <source>
        <strain evidence="4">Nisqually-1</strain>
    </source>
</reference>
<dbReference type="InterPro" id="IPR035445">
    <property type="entry name" value="GYF-like_dom_sf"/>
</dbReference>
<feature type="compositionally biased region" description="Basic and acidic residues" evidence="2">
    <location>
        <begin position="121"/>
        <end position="131"/>
    </location>
</feature>
<feature type="coiled-coil region" evidence="1">
    <location>
        <begin position="884"/>
        <end position="911"/>
    </location>
</feature>
<feature type="compositionally biased region" description="Polar residues" evidence="2">
    <location>
        <begin position="1252"/>
        <end position="1262"/>
    </location>
</feature>
<feature type="compositionally biased region" description="Polar residues" evidence="2">
    <location>
        <begin position="148"/>
        <end position="163"/>
    </location>
</feature>
<name>A0A2K1R8X1_POPTR</name>
<dbReference type="STRING" id="3694.A0A2K1R8X1"/>
<evidence type="ECO:0000259" key="3">
    <source>
        <dbReference type="PROSITE" id="PS50829"/>
    </source>
</evidence>
<feature type="region of interest" description="Disordered" evidence="2">
    <location>
        <begin position="1291"/>
        <end position="1319"/>
    </location>
</feature>
<dbReference type="PANTHER" id="PTHR46992">
    <property type="entry name" value="GYF DOMAIN-CONTAINING PROTEIN"/>
    <property type="match status" value="1"/>
</dbReference>
<dbReference type="Pfam" id="PF02213">
    <property type="entry name" value="GYF"/>
    <property type="match status" value="1"/>
</dbReference>
<dbReference type="PANTHER" id="PTHR46992:SF1">
    <property type="entry name" value="GYF DOMAIN-CONTAINING PROTEIN"/>
    <property type="match status" value="1"/>
</dbReference>
<dbReference type="EMBL" id="KZ623358">
    <property type="protein sequence ID" value="PNS23703.2"/>
    <property type="molecule type" value="Genomic_DNA"/>
</dbReference>
<feature type="compositionally biased region" description="Polar residues" evidence="2">
    <location>
        <begin position="215"/>
        <end position="226"/>
    </location>
</feature>
<dbReference type="InParanoid" id="A0A2K1R8X1"/>
<dbReference type="PROSITE" id="PS50829">
    <property type="entry name" value="GYF"/>
    <property type="match status" value="1"/>
</dbReference>